<reference evidence="3 4" key="1">
    <citation type="submission" date="2019-09" db="EMBL/GenBank/DDBJ databases">
        <title>Goodfellowia gen. nov., a new genus of the Pseudonocardineae related to Actinoalloteichus, containing Goodfellowia coeruleoviolacea gen. nov., comb. nov. gen. nov., comb. nov.</title>
        <authorList>
            <person name="Labeda D."/>
        </authorList>
    </citation>
    <scope>NUCLEOTIDE SEQUENCE [LARGE SCALE GENOMIC DNA]</scope>
    <source>
        <strain evidence="3 4">AN110305</strain>
    </source>
</reference>
<evidence type="ECO:0000259" key="2">
    <source>
        <dbReference type="SMART" id="SM00331"/>
    </source>
</evidence>
<evidence type="ECO:0000313" key="3">
    <source>
        <dbReference type="EMBL" id="KAA2250930.1"/>
    </source>
</evidence>
<dbReference type="Proteomes" id="UP000323454">
    <property type="component" value="Unassembled WGS sequence"/>
</dbReference>
<name>A0A5B2WJJ3_9PSEU</name>
<dbReference type="InterPro" id="IPR001932">
    <property type="entry name" value="PPM-type_phosphatase-like_dom"/>
</dbReference>
<dbReference type="GO" id="GO:0016791">
    <property type="term" value="F:phosphatase activity"/>
    <property type="evidence" value="ECO:0007669"/>
    <property type="project" value="TreeGrafter"/>
</dbReference>
<dbReference type="Gene3D" id="3.60.40.10">
    <property type="entry name" value="PPM-type phosphatase domain"/>
    <property type="match status" value="1"/>
</dbReference>
<gene>
    <name evidence="3" type="ORF">F0L68_38590</name>
</gene>
<dbReference type="PANTHER" id="PTHR43156:SF2">
    <property type="entry name" value="STAGE II SPORULATION PROTEIN E"/>
    <property type="match status" value="1"/>
</dbReference>
<feature type="domain" description="PPM-type phosphatase" evidence="2">
    <location>
        <begin position="194"/>
        <end position="416"/>
    </location>
</feature>
<dbReference type="InterPro" id="IPR052016">
    <property type="entry name" value="Bact_Sigma-Reg"/>
</dbReference>
<sequence>MTFRVPASSDNDGDALLADTVRRLADTLRTGDTLQQIPALAVPDLADSCTLVLPPRRGRCAWWRRGVADSARGQAGLRSLRQLPALSAALDGQLAHGAQVAGQLADNQWVLPAAFGRVSDAMMVPLLEGDRPIGALVLARRAARPVFSSPERRLVERWAETVGLAATAALVHEDQRRTIELLRAPLLPPDLPELPACTLAQLYRPAREELHIGGDFYDLHPDEAGGGALVVGDVCGNGVEAAVLAGRFRESLRGLLLGDRELVRVLRRLNEAMLDSGDSRFATLVLGELRPCPGGGLSARLAAGGHPPPLVLRAGGGMEEITIPGALVGVLPTAHFAEETVDLAPGDVLCLYTDGLFQAFGERGTPEAEAEQLFRDQLQALHGLGAEELVRRVEQLVAESLDGRDHDDITLVAVQPGGAVRTESDTREIR</sequence>
<keyword evidence="1" id="KW-0378">Hydrolase</keyword>
<evidence type="ECO:0000313" key="4">
    <source>
        <dbReference type="Proteomes" id="UP000323454"/>
    </source>
</evidence>
<protein>
    <submittedName>
        <fullName evidence="3">Serine/threonine-protein phosphatase</fullName>
    </submittedName>
</protein>
<organism evidence="3 4">
    <name type="scientific">Solihabitans fulvus</name>
    <dbReference type="NCBI Taxonomy" id="1892852"/>
    <lineage>
        <taxon>Bacteria</taxon>
        <taxon>Bacillati</taxon>
        <taxon>Actinomycetota</taxon>
        <taxon>Actinomycetes</taxon>
        <taxon>Pseudonocardiales</taxon>
        <taxon>Pseudonocardiaceae</taxon>
        <taxon>Solihabitans</taxon>
    </lineage>
</organism>
<reference evidence="3 4" key="2">
    <citation type="submission" date="2019-09" db="EMBL/GenBank/DDBJ databases">
        <authorList>
            <person name="Jin C."/>
        </authorList>
    </citation>
    <scope>NUCLEOTIDE SEQUENCE [LARGE SCALE GENOMIC DNA]</scope>
    <source>
        <strain evidence="3 4">AN110305</strain>
    </source>
</reference>
<dbReference type="InterPro" id="IPR036457">
    <property type="entry name" value="PPM-type-like_dom_sf"/>
</dbReference>
<evidence type="ECO:0000256" key="1">
    <source>
        <dbReference type="ARBA" id="ARBA00022801"/>
    </source>
</evidence>
<dbReference type="SUPFAM" id="SSF55781">
    <property type="entry name" value="GAF domain-like"/>
    <property type="match status" value="1"/>
</dbReference>
<dbReference type="InterPro" id="IPR029016">
    <property type="entry name" value="GAF-like_dom_sf"/>
</dbReference>
<dbReference type="AlphaFoldDB" id="A0A5B2WJJ3"/>
<dbReference type="SMART" id="SM00331">
    <property type="entry name" value="PP2C_SIG"/>
    <property type="match status" value="1"/>
</dbReference>
<accession>A0A5B2WJJ3</accession>
<proteinExistence type="predicted"/>
<dbReference type="OrthoDB" id="5241041at2"/>
<dbReference type="Gene3D" id="3.30.450.40">
    <property type="match status" value="1"/>
</dbReference>
<dbReference type="PANTHER" id="PTHR43156">
    <property type="entry name" value="STAGE II SPORULATION PROTEIN E-RELATED"/>
    <property type="match status" value="1"/>
</dbReference>
<keyword evidence="4" id="KW-1185">Reference proteome</keyword>
<dbReference type="RefSeq" id="WP_149854879.1">
    <property type="nucleotide sequence ID" value="NZ_VUOB01000087.1"/>
</dbReference>
<comment type="caution">
    <text evidence="3">The sequence shown here is derived from an EMBL/GenBank/DDBJ whole genome shotgun (WGS) entry which is preliminary data.</text>
</comment>
<dbReference type="EMBL" id="VUOB01000087">
    <property type="protein sequence ID" value="KAA2250930.1"/>
    <property type="molecule type" value="Genomic_DNA"/>
</dbReference>
<dbReference type="SUPFAM" id="SSF81606">
    <property type="entry name" value="PP2C-like"/>
    <property type="match status" value="1"/>
</dbReference>
<dbReference type="Pfam" id="PF07228">
    <property type="entry name" value="SpoIIE"/>
    <property type="match status" value="1"/>
</dbReference>